<dbReference type="GO" id="GO:0006637">
    <property type="term" value="P:acyl-CoA metabolic process"/>
    <property type="evidence" value="ECO:0007669"/>
    <property type="project" value="TreeGrafter"/>
</dbReference>
<evidence type="ECO:0000313" key="3">
    <source>
        <dbReference type="EMBL" id="CAD2218555.1"/>
    </source>
</evidence>
<dbReference type="PROSITE" id="PS51770">
    <property type="entry name" value="HOTDOG_ACOT"/>
    <property type="match status" value="2"/>
</dbReference>
<accession>A0A7G2CGT3</accession>
<evidence type="ECO:0000256" key="1">
    <source>
        <dbReference type="ARBA" id="ARBA00022801"/>
    </source>
</evidence>
<evidence type="ECO:0000259" key="2">
    <source>
        <dbReference type="PROSITE" id="PS51770"/>
    </source>
</evidence>
<feature type="domain" description="HotDog ACOT-type" evidence="2">
    <location>
        <begin position="144"/>
        <end position="256"/>
    </location>
</feature>
<evidence type="ECO:0000313" key="4">
    <source>
        <dbReference type="Proteomes" id="UP000515908"/>
    </source>
</evidence>
<name>A0A7G2CGT3_9TRYP</name>
<proteinExistence type="predicted"/>
<dbReference type="InterPro" id="IPR006683">
    <property type="entry name" value="Thioestr_dom"/>
</dbReference>
<feature type="domain" description="HotDog ACOT-type" evidence="2">
    <location>
        <begin position="1"/>
        <end position="76"/>
    </location>
</feature>
<dbReference type="PANTHER" id="PTHR11049:SF24">
    <property type="entry name" value="CYTOSOLIC ACYL COENZYME A THIOESTER HYDROLASE"/>
    <property type="match status" value="1"/>
</dbReference>
<dbReference type="GO" id="GO:0005829">
    <property type="term" value="C:cytosol"/>
    <property type="evidence" value="ECO:0007669"/>
    <property type="project" value="TreeGrafter"/>
</dbReference>
<keyword evidence="1" id="KW-0378">Hydrolase</keyword>
<gene>
    <name evidence="3" type="ORF">ADEAN_000604400</name>
</gene>
<keyword evidence="4" id="KW-1185">Reference proteome</keyword>
<dbReference type="Gene3D" id="3.10.129.10">
    <property type="entry name" value="Hotdog Thioesterase"/>
    <property type="match status" value="2"/>
</dbReference>
<organism evidence="3 4">
    <name type="scientific">Angomonas deanei</name>
    <dbReference type="NCBI Taxonomy" id="59799"/>
    <lineage>
        <taxon>Eukaryota</taxon>
        <taxon>Discoba</taxon>
        <taxon>Euglenozoa</taxon>
        <taxon>Kinetoplastea</taxon>
        <taxon>Metakinetoplastina</taxon>
        <taxon>Trypanosomatida</taxon>
        <taxon>Trypanosomatidae</taxon>
        <taxon>Strigomonadinae</taxon>
        <taxon>Angomonas</taxon>
    </lineage>
</organism>
<dbReference type="InterPro" id="IPR033120">
    <property type="entry name" value="HOTDOG_ACOT"/>
</dbReference>
<dbReference type="PANTHER" id="PTHR11049">
    <property type="entry name" value="ACYL COENZYME A THIOESTER HYDROLASE"/>
    <property type="match status" value="1"/>
</dbReference>
<dbReference type="InterPro" id="IPR029069">
    <property type="entry name" value="HotDog_dom_sf"/>
</dbReference>
<dbReference type="EMBL" id="LR877155">
    <property type="protein sequence ID" value="CAD2218555.1"/>
    <property type="molecule type" value="Genomic_DNA"/>
</dbReference>
<reference evidence="3 4" key="1">
    <citation type="submission" date="2020-08" db="EMBL/GenBank/DDBJ databases">
        <authorList>
            <person name="Newling K."/>
            <person name="Davey J."/>
            <person name="Forrester S."/>
        </authorList>
    </citation>
    <scope>NUCLEOTIDE SEQUENCE [LARGE SCALE GENOMIC DNA]</scope>
    <source>
        <strain evidence="4">Crithidia deanei Carvalho (ATCC PRA-265)</strain>
    </source>
</reference>
<dbReference type="GO" id="GO:0009062">
    <property type="term" value="P:fatty acid catabolic process"/>
    <property type="evidence" value="ECO:0007669"/>
    <property type="project" value="TreeGrafter"/>
</dbReference>
<protein>
    <submittedName>
        <fullName evidence="3">Thioesterase superfamily, putative</fullName>
    </submittedName>
</protein>
<dbReference type="VEuPathDB" id="TriTrypDB:ADEAN_000604400"/>
<dbReference type="InterPro" id="IPR040170">
    <property type="entry name" value="Cytosol_ACT"/>
</dbReference>
<dbReference type="Proteomes" id="UP000515908">
    <property type="component" value="Chromosome 11"/>
</dbReference>
<dbReference type="AlphaFoldDB" id="A0A7G2CGT3"/>
<dbReference type="GO" id="GO:0052816">
    <property type="term" value="F:long-chain fatty acyl-CoA hydrolase activity"/>
    <property type="evidence" value="ECO:0007669"/>
    <property type="project" value="TreeGrafter"/>
</dbReference>
<sequence length="298" mass="33065">MFGPSPTHTMATVSFNSFMFSRPVMAGDNVRISSQVIHVGNTSVAVHCEMEKQSWQSKKYQYLGESFVTFVVLDAKDITKPKTGILPAVQLNSEKTQQKCALYNTMKQQSKTVGQHINSVPLSQLTPEMVESPQNQSKPVKVPMKHTTTLVEKKFERSAININGVVFGGETLSFLEKSALHCGRLFTGSGSVFTLGMLDMTFEGPIHCEDLARCTATVVCVRRSTLLVSVRIDVDRHGKRRPTNRASFLLVSLDESGAPTEIQKGIELNGTTPEELRTYWGGRLRMEEAAKVRIRPVD</sequence>
<dbReference type="SUPFAM" id="SSF54637">
    <property type="entry name" value="Thioesterase/thiol ester dehydrase-isomerase"/>
    <property type="match status" value="2"/>
</dbReference>
<dbReference type="Pfam" id="PF03061">
    <property type="entry name" value="4HBT"/>
    <property type="match status" value="2"/>
</dbReference>